<gene>
    <name evidence="14" type="primary">LOC107417418</name>
</gene>
<evidence type="ECO:0000313" key="14">
    <source>
        <dbReference type="RefSeq" id="XP_048327067.2"/>
    </source>
</evidence>
<evidence type="ECO:0000259" key="12">
    <source>
        <dbReference type="Pfam" id="PF06974"/>
    </source>
</evidence>
<accession>A0ABM3IF48</accession>
<dbReference type="Pfam" id="PF06974">
    <property type="entry name" value="WS_DGAT_C"/>
    <property type="match status" value="1"/>
</dbReference>
<dbReference type="PANTHER" id="PTHR31650">
    <property type="entry name" value="O-ACYLTRANSFERASE (WSD1-LIKE) FAMILY PROTEIN"/>
    <property type="match status" value="1"/>
</dbReference>
<comment type="catalytic activity">
    <reaction evidence="9">
        <text>a long chain fatty alcohol + a fatty acyl-CoA = a long-chain alcohol wax ester + CoA</text>
        <dbReference type="Rhea" id="RHEA:38443"/>
        <dbReference type="ChEBI" id="CHEBI:17135"/>
        <dbReference type="ChEBI" id="CHEBI:57287"/>
        <dbReference type="ChEBI" id="CHEBI:77636"/>
        <dbReference type="ChEBI" id="CHEBI:235323"/>
        <dbReference type="EC" id="2.3.1.75"/>
    </reaction>
</comment>
<dbReference type="Pfam" id="PF03007">
    <property type="entry name" value="WS_DGAT_cat"/>
    <property type="match status" value="1"/>
</dbReference>
<name>A0ABM3IF48_ZIZJJ</name>
<comment type="catalytic activity">
    <reaction evidence="10">
        <text>an acyl-CoA + a 1,2-diacyl-sn-glycerol = a triacyl-sn-glycerol + CoA</text>
        <dbReference type="Rhea" id="RHEA:10868"/>
        <dbReference type="ChEBI" id="CHEBI:17815"/>
        <dbReference type="ChEBI" id="CHEBI:57287"/>
        <dbReference type="ChEBI" id="CHEBI:58342"/>
        <dbReference type="ChEBI" id="CHEBI:64615"/>
        <dbReference type="EC" id="2.3.1.20"/>
    </reaction>
</comment>
<organism evidence="13 14">
    <name type="scientific">Ziziphus jujuba</name>
    <name type="common">Chinese jujube</name>
    <name type="synonym">Ziziphus sativa</name>
    <dbReference type="NCBI Taxonomy" id="326968"/>
    <lineage>
        <taxon>Eukaryota</taxon>
        <taxon>Viridiplantae</taxon>
        <taxon>Streptophyta</taxon>
        <taxon>Embryophyta</taxon>
        <taxon>Tracheophyta</taxon>
        <taxon>Spermatophyta</taxon>
        <taxon>Magnoliopsida</taxon>
        <taxon>eudicotyledons</taxon>
        <taxon>Gunneridae</taxon>
        <taxon>Pentapetalae</taxon>
        <taxon>rosids</taxon>
        <taxon>fabids</taxon>
        <taxon>Rosales</taxon>
        <taxon>Rhamnaceae</taxon>
        <taxon>Paliureae</taxon>
        <taxon>Ziziphus</taxon>
    </lineage>
</organism>
<evidence type="ECO:0000256" key="8">
    <source>
        <dbReference type="ARBA" id="ARBA00024360"/>
    </source>
</evidence>
<proteinExistence type="inferred from homology"/>
<evidence type="ECO:0000256" key="6">
    <source>
        <dbReference type="ARBA" id="ARBA00022824"/>
    </source>
</evidence>
<keyword evidence="6" id="KW-0256">Endoplasmic reticulum</keyword>
<feature type="domain" description="O-acyltransferase WSD1-like N-terminal" evidence="11">
    <location>
        <begin position="98"/>
        <end position="289"/>
    </location>
</feature>
<evidence type="ECO:0000256" key="1">
    <source>
        <dbReference type="ARBA" id="ARBA00004162"/>
    </source>
</evidence>
<dbReference type="Proteomes" id="UP001652623">
    <property type="component" value="Chromosome 4"/>
</dbReference>
<dbReference type="RefSeq" id="XP_048327067.2">
    <property type="nucleotide sequence ID" value="XM_048471110.2"/>
</dbReference>
<dbReference type="GO" id="GO:0016746">
    <property type="term" value="F:acyltransferase activity"/>
    <property type="evidence" value="ECO:0007669"/>
    <property type="project" value="UniProtKB-KW"/>
</dbReference>
<keyword evidence="7 14" id="KW-0012">Acyltransferase</keyword>
<dbReference type="PANTHER" id="PTHR31650:SF34">
    <property type="entry name" value="O-ACYLTRANSFERASE WSD1-LIKE ISOFORM X1"/>
    <property type="match status" value="1"/>
</dbReference>
<comment type="pathway">
    <text evidence="3">Glycerolipid metabolism; triacylglycerol biosynthesis.</text>
</comment>
<dbReference type="GeneID" id="107417418"/>
<evidence type="ECO:0000256" key="5">
    <source>
        <dbReference type="ARBA" id="ARBA00022679"/>
    </source>
</evidence>
<evidence type="ECO:0000256" key="10">
    <source>
        <dbReference type="ARBA" id="ARBA00048109"/>
    </source>
</evidence>
<dbReference type="InterPro" id="IPR045034">
    <property type="entry name" value="O-acyltransferase_WSD1-like"/>
</dbReference>
<dbReference type="InterPro" id="IPR004255">
    <property type="entry name" value="O-acyltransferase_WSD1_N"/>
</dbReference>
<sequence>MHLLAFSNSNKIVKKQRGKTKKKYKTYMEFEDLVEPVSPTGQYFNNSTLSISILGVLESEIPIDITDAQALSLLKDVFLPINQRFSSIMVEDKKGRKIWKKVEVFLEDHIKIPIFPSGLSPESYDECFDDYLSKLSLERFPQDKPLWEVHIFKYPTTNAAGNVIFRLHHALGDGYSIMGALLSCLQRADDPSLPLTFPSRQRSKSTNVHREKISVFSYVPKLFSSVFNTIYDVSWGILKSSLLEDDKTPIRSGNDGLEFQPTATTSMWFSLDQIKLIKTKLGVTINDVIAGITFFGARLYMQENNISQELNTKNSNSTALVLLSTRMLVDYKSVKEMTKVEAEMPWGNRFSFLHVPIPHFSECSDPLDFVFYSQKIIERKRRSFAVLVTSRLLEIMHKLKGYEAVARYIHSTLSNASMTISNIIGPVEQMALANHPVKGLYYTVAGSPQGLDISVISYMGKLRVTFGVKKGHIDCHKFKSCMENAFHIIFKSSQKNPTKDKFN</sequence>
<feature type="domain" description="O-acyltransferase WSD1 C-terminal" evidence="12">
    <location>
        <begin position="346"/>
        <end position="489"/>
    </location>
</feature>
<dbReference type="InterPro" id="IPR009721">
    <property type="entry name" value="O-acyltransferase_WSD1_C"/>
</dbReference>
<comment type="subcellular location">
    <subcellularLocation>
        <location evidence="1">Cell membrane</location>
        <topology evidence="1">Single-pass membrane protein</topology>
    </subcellularLocation>
    <subcellularLocation>
        <location evidence="2">Endoplasmic reticulum membrane</location>
    </subcellularLocation>
</comment>
<keyword evidence="13" id="KW-1185">Reference proteome</keyword>
<reference evidence="14" key="1">
    <citation type="submission" date="2025-08" db="UniProtKB">
        <authorList>
            <consortium name="RefSeq"/>
        </authorList>
    </citation>
    <scope>IDENTIFICATION</scope>
    <source>
        <tissue evidence="14">Seedling</tissue>
    </source>
</reference>
<comment type="pathway">
    <text evidence="4">Lipid metabolism.</text>
</comment>
<evidence type="ECO:0000256" key="2">
    <source>
        <dbReference type="ARBA" id="ARBA00004586"/>
    </source>
</evidence>
<evidence type="ECO:0000313" key="13">
    <source>
        <dbReference type="Proteomes" id="UP001652623"/>
    </source>
</evidence>
<evidence type="ECO:0000259" key="11">
    <source>
        <dbReference type="Pfam" id="PF03007"/>
    </source>
</evidence>
<evidence type="ECO:0000256" key="9">
    <source>
        <dbReference type="ARBA" id="ARBA00047604"/>
    </source>
</evidence>
<evidence type="ECO:0000256" key="3">
    <source>
        <dbReference type="ARBA" id="ARBA00004771"/>
    </source>
</evidence>
<keyword evidence="5" id="KW-0808">Transferase</keyword>
<comment type="similarity">
    <text evidence="8">In the N-terminal section; belongs to the long-chain O-acyltransferase family.</text>
</comment>
<evidence type="ECO:0000256" key="7">
    <source>
        <dbReference type="ARBA" id="ARBA00023315"/>
    </source>
</evidence>
<protein>
    <submittedName>
        <fullName evidence="14">Wax ester synthase/diacylglycerol acyltransferase 4</fullName>
    </submittedName>
</protein>
<evidence type="ECO:0000256" key="4">
    <source>
        <dbReference type="ARBA" id="ARBA00005189"/>
    </source>
</evidence>